<dbReference type="PROSITE" id="PS00153">
    <property type="entry name" value="ATPASE_GAMMA"/>
    <property type="match status" value="1"/>
</dbReference>
<keyword evidence="7 11" id="KW-0472">Membrane</keyword>
<keyword evidence="11" id="KW-0997">Cell inner membrane</keyword>
<dbReference type="HAMAP" id="MF_00815">
    <property type="entry name" value="ATP_synth_gamma_bact"/>
    <property type="match status" value="1"/>
</dbReference>
<dbReference type="GO" id="GO:0009579">
    <property type="term" value="C:thylakoid"/>
    <property type="evidence" value="ECO:0007669"/>
    <property type="project" value="UniProtKB-SubCell"/>
</dbReference>
<comment type="subcellular location">
    <subcellularLocation>
        <location evidence="11">Cell inner membrane</location>
        <topology evidence="11">Peripheral membrane protein</topology>
    </subcellularLocation>
    <subcellularLocation>
        <location evidence="2">Membrane</location>
        <topology evidence="2">Peripheral membrane protein</topology>
    </subcellularLocation>
    <subcellularLocation>
        <location evidence="10">Thylakoid</location>
    </subcellularLocation>
</comment>
<evidence type="ECO:0000313" key="13">
    <source>
        <dbReference type="Proteomes" id="UP000007519"/>
    </source>
</evidence>
<keyword evidence="4 11" id="KW-0813">Transport</keyword>
<dbReference type="KEGG" id="sgn:SGRA_2340"/>
<dbReference type="Proteomes" id="UP000007519">
    <property type="component" value="Chromosome"/>
</dbReference>
<evidence type="ECO:0000256" key="9">
    <source>
        <dbReference type="ARBA" id="ARBA00023310"/>
    </source>
</evidence>
<evidence type="ECO:0000256" key="11">
    <source>
        <dbReference type="HAMAP-Rule" id="MF_00815"/>
    </source>
</evidence>
<comment type="similarity">
    <text evidence="3 11">Belongs to the ATPase gamma chain family.</text>
</comment>
<comment type="function">
    <text evidence="1 11">Produces ATP from ADP in the presence of a proton gradient across the membrane. The gamma chain is believed to be important in regulating ATPase activity and the flow of protons through the CF(0) complex.</text>
</comment>
<dbReference type="FunFam" id="1.10.287.80:FF:000003">
    <property type="entry name" value="ATP synthase gamma chain, chloroplastic"/>
    <property type="match status" value="1"/>
</dbReference>
<accession>H6L485</accession>
<evidence type="ECO:0000313" key="12">
    <source>
        <dbReference type="EMBL" id="AFC25069.1"/>
    </source>
</evidence>
<dbReference type="eggNOG" id="COG0224">
    <property type="taxonomic scope" value="Bacteria"/>
</dbReference>
<dbReference type="Gene3D" id="3.40.1380.10">
    <property type="match status" value="1"/>
</dbReference>
<evidence type="ECO:0000256" key="7">
    <source>
        <dbReference type="ARBA" id="ARBA00023136"/>
    </source>
</evidence>
<dbReference type="GO" id="GO:0005524">
    <property type="term" value="F:ATP binding"/>
    <property type="evidence" value="ECO:0007669"/>
    <property type="project" value="UniProtKB-UniRule"/>
</dbReference>
<evidence type="ECO:0000256" key="2">
    <source>
        <dbReference type="ARBA" id="ARBA00004170"/>
    </source>
</evidence>
<dbReference type="STRING" id="984262.SGRA_2340"/>
<protein>
    <recommendedName>
        <fullName evidence="11">ATP synthase gamma chain</fullName>
    </recommendedName>
    <alternativeName>
        <fullName evidence="11">ATP synthase F1 sector gamma subunit</fullName>
    </alternativeName>
    <alternativeName>
        <fullName evidence="11">F-ATPase gamma subunit</fullName>
    </alternativeName>
</protein>
<dbReference type="SUPFAM" id="SSF52943">
    <property type="entry name" value="ATP synthase (F1-ATPase), gamma subunit"/>
    <property type="match status" value="1"/>
</dbReference>
<name>H6L485_SAPGL</name>
<dbReference type="GO" id="GO:0045259">
    <property type="term" value="C:proton-transporting ATP synthase complex"/>
    <property type="evidence" value="ECO:0007669"/>
    <property type="project" value="UniProtKB-KW"/>
</dbReference>
<dbReference type="Gene3D" id="1.10.287.80">
    <property type="entry name" value="ATP synthase, gamma subunit, helix hairpin domain"/>
    <property type="match status" value="1"/>
</dbReference>
<dbReference type="GO" id="GO:0042777">
    <property type="term" value="P:proton motive force-driven plasma membrane ATP synthesis"/>
    <property type="evidence" value="ECO:0007669"/>
    <property type="project" value="UniProtKB-UniRule"/>
</dbReference>
<dbReference type="EMBL" id="CP002831">
    <property type="protein sequence ID" value="AFC25069.1"/>
    <property type="molecule type" value="Genomic_DNA"/>
</dbReference>
<keyword evidence="6 11" id="KW-0406">Ion transport</keyword>
<reference evidence="12 13" key="1">
    <citation type="journal article" date="2012" name="Stand. Genomic Sci.">
        <title>Complete genome sequencing and analysis of Saprospira grandis str. Lewin, a predatory marine bacterium.</title>
        <authorList>
            <person name="Saw J.H."/>
            <person name="Yuryev A."/>
            <person name="Kanbe M."/>
            <person name="Hou S."/>
            <person name="Young A.G."/>
            <person name="Aizawa S."/>
            <person name="Alam M."/>
        </authorList>
    </citation>
    <scope>NUCLEOTIDE SEQUENCE [LARGE SCALE GENOMIC DNA]</scope>
    <source>
        <strain evidence="12 13">Lewin</strain>
    </source>
</reference>
<dbReference type="PANTHER" id="PTHR11693">
    <property type="entry name" value="ATP SYNTHASE GAMMA CHAIN"/>
    <property type="match status" value="1"/>
</dbReference>
<evidence type="ECO:0000256" key="8">
    <source>
        <dbReference type="ARBA" id="ARBA00023196"/>
    </source>
</evidence>
<evidence type="ECO:0000256" key="4">
    <source>
        <dbReference type="ARBA" id="ARBA00022448"/>
    </source>
</evidence>
<sequence>MANLKEVRDRIQSVNSTQQITKAMKLVAASKLRRAQQAITQLRPYSEKLNSILSNIMLTIEEGADESGYSNERQINKVCLVVISSNRGLCGAYNSNVIKQVIGLLEEGGKYHKQYEAGNVSMLFIGKKAYDILKKTYTKATLITDYLEIVGKDFSSQDSMPIAEMLMQQYLDADYDAIDIVYAKFRNAAMQEFEVEQFLPIAKAEAPEGQEDFSVDFIFEPPKEDLLEYLTPTILKTQFHKTILDSNASEHGARMTAMDKASENADELLRELKINYNKARQEAITTELGEIVGGAAALESQ</sequence>
<dbReference type="GO" id="GO:0016787">
    <property type="term" value="F:hydrolase activity"/>
    <property type="evidence" value="ECO:0007669"/>
    <property type="project" value="UniProtKB-KW"/>
</dbReference>
<keyword evidence="9 11" id="KW-0066">ATP synthesis</keyword>
<dbReference type="GO" id="GO:0046933">
    <property type="term" value="F:proton-transporting ATP synthase activity, rotational mechanism"/>
    <property type="evidence" value="ECO:0007669"/>
    <property type="project" value="UniProtKB-UniRule"/>
</dbReference>
<evidence type="ECO:0000256" key="6">
    <source>
        <dbReference type="ARBA" id="ARBA00023065"/>
    </source>
</evidence>
<gene>
    <name evidence="11 12" type="primary">atpG</name>
    <name evidence="12" type="ordered locus">SGRA_2340</name>
</gene>
<dbReference type="CDD" id="cd12151">
    <property type="entry name" value="F1-ATPase_gamma"/>
    <property type="match status" value="1"/>
</dbReference>
<comment type="subunit">
    <text evidence="11">F-type ATPases have 2 components, CF(1) - the catalytic core - and CF(0) - the membrane proton channel. CF(1) has five subunits: alpha(3), beta(3), gamma(1), delta(1), epsilon(1). CF(0) has three main subunits: a, b and c.</text>
</comment>
<evidence type="ECO:0000256" key="5">
    <source>
        <dbReference type="ARBA" id="ARBA00022781"/>
    </source>
</evidence>
<proteinExistence type="inferred from homology"/>
<dbReference type="PANTHER" id="PTHR11693:SF22">
    <property type="entry name" value="ATP SYNTHASE SUBUNIT GAMMA, MITOCHONDRIAL"/>
    <property type="match status" value="1"/>
</dbReference>
<keyword evidence="5 11" id="KW-0375">Hydrogen ion transport</keyword>
<dbReference type="AlphaFoldDB" id="H6L485"/>
<keyword evidence="8 11" id="KW-0139">CF(1)</keyword>
<dbReference type="InterPro" id="IPR035968">
    <property type="entry name" value="ATP_synth_F1_ATPase_gsu"/>
</dbReference>
<evidence type="ECO:0000256" key="10">
    <source>
        <dbReference type="ARBA" id="ARBA00060385"/>
    </source>
</evidence>
<evidence type="ECO:0000256" key="3">
    <source>
        <dbReference type="ARBA" id="ARBA00007681"/>
    </source>
</evidence>
<dbReference type="PRINTS" id="PR00126">
    <property type="entry name" value="ATPASEGAMMA"/>
</dbReference>
<dbReference type="InterPro" id="IPR023632">
    <property type="entry name" value="ATP_synth_F1_gsu_CS"/>
</dbReference>
<keyword evidence="13" id="KW-1185">Reference proteome</keyword>
<dbReference type="HOGENOM" id="CLU_050669_0_1_10"/>
<dbReference type="GO" id="GO:0005886">
    <property type="term" value="C:plasma membrane"/>
    <property type="evidence" value="ECO:0007669"/>
    <property type="project" value="UniProtKB-SubCell"/>
</dbReference>
<evidence type="ECO:0000256" key="1">
    <source>
        <dbReference type="ARBA" id="ARBA00003456"/>
    </source>
</evidence>
<keyword evidence="12" id="KW-0378">Hydrolase</keyword>
<dbReference type="InterPro" id="IPR000131">
    <property type="entry name" value="ATP_synth_F1_gsu"/>
</dbReference>
<dbReference type="RefSeq" id="WP_015692684.1">
    <property type="nucleotide sequence ID" value="NC_016940.1"/>
</dbReference>
<keyword evidence="11" id="KW-1003">Cell membrane</keyword>
<dbReference type="OrthoDB" id="9812769at2"/>
<dbReference type="Pfam" id="PF00231">
    <property type="entry name" value="ATP-synt"/>
    <property type="match status" value="1"/>
</dbReference>
<dbReference type="NCBIfam" id="TIGR01146">
    <property type="entry name" value="ATPsyn_F1gamma"/>
    <property type="match status" value="1"/>
</dbReference>
<organism evidence="12 13">
    <name type="scientific">Saprospira grandis (strain Lewin)</name>
    <dbReference type="NCBI Taxonomy" id="984262"/>
    <lineage>
        <taxon>Bacteria</taxon>
        <taxon>Pseudomonadati</taxon>
        <taxon>Bacteroidota</taxon>
        <taxon>Saprospiria</taxon>
        <taxon>Saprospirales</taxon>
        <taxon>Saprospiraceae</taxon>
        <taxon>Saprospira</taxon>
    </lineage>
</organism>